<dbReference type="Proteomes" id="UP000295558">
    <property type="component" value="Unassembled WGS sequence"/>
</dbReference>
<protein>
    <submittedName>
        <fullName evidence="2">SUKH superfamily protein</fullName>
    </submittedName>
</protein>
<dbReference type="EMBL" id="SNZK01000001">
    <property type="protein sequence ID" value="TDR55448.1"/>
    <property type="molecule type" value="Genomic_DNA"/>
</dbReference>
<reference evidence="2 3" key="1">
    <citation type="submission" date="2019-03" db="EMBL/GenBank/DDBJ databases">
        <title>Genomic Encyclopedia of Type Strains, Phase III (KMG-III): the genomes of soil and plant-associated and newly described type strains.</title>
        <authorList>
            <person name="Whitman W."/>
        </authorList>
    </citation>
    <scope>NUCLEOTIDE SEQUENCE [LARGE SCALE GENOMIC DNA]</scope>
    <source>
        <strain evidence="2 3">CECT 7972</strain>
    </source>
</reference>
<sequence length="245" mass="28715">MAIWLLGDRPALDSEMSTWEQMHNLSLPAAYKDLLRVHNGGILAKNHFPVAEPTSYGLTDAEIYTIAGLNDLKRHIQEEQDVELPGTQIYFHQDGHRYIGLDYQMAEARVIYVDFETLQTLVVAENFEQFLGMLYFSPFNMNFVPDYPLEKLEQMLAMANVKKTLEILQLLEDYAAKNWYLTQIDGLLHSEEAPYRQAGIELLENQIYYFRRKLDAKCVDSMLQWLESQHFWPEKVAELRKEWED</sequence>
<evidence type="ECO:0000313" key="3">
    <source>
        <dbReference type="Proteomes" id="UP000295558"/>
    </source>
</evidence>
<gene>
    <name evidence="2" type="ORF">DFP96_101384</name>
</gene>
<name>A0A4R6ZSC1_9LIST</name>
<dbReference type="SUPFAM" id="SSF160631">
    <property type="entry name" value="SMI1/KNR4-like"/>
    <property type="match status" value="1"/>
</dbReference>
<dbReference type="RefSeq" id="WP_036069895.1">
    <property type="nucleotide sequence ID" value="NZ_SNZK01000001.1"/>
</dbReference>
<evidence type="ECO:0000313" key="2">
    <source>
        <dbReference type="EMBL" id="TDR55448.1"/>
    </source>
</evidence>
<dbReference type="SMART" id="SM00860">
    <property type="entry name" value="SMI1_KNR4"/>
    <property type="match status" value="1"/>
</dbReference>
<dbReference type="InterPro" id="IPR018958">
    <property type="entry name" value="Knr4/Smi1-like_dom"/>
</dbReference>
<dbReference type="InterPro" id="IPR037883">
    <property type="entry name" value="Knr4/Smi1-like_sf"/>
</dbReference>
<dbReference type="AlphaFoldDB" id="A0A4R6ZSC1"/>
<dbReference type="Pfam" id="PF09346">
    <property type="entry name" value="SMI1_KNR4"/>
    <property type="match status" value="1"/>
</dbReference>
<dbReference type="Gene3D" id="3.40.1580.10">
    <property type="entry name" value="SMI1/KNR4-like"/>
    <property type="match status" value="1"/>
</dbReference>
<comment type="caution">
    <text evidence="2">The sequence shown here is derived from an EMBL/GenBank/DDBJ whole genome shotgun (WGS) entry which is preliminary data.</text>
</comment>
<dbReference type="OrthoDB" id="2360075at2"/>
<proteinExistence type="predicted"/>
<evidence type="ECO:0000259" key="1">
    <source>
        <dbReference type="SMART" id="SM00860"/>
    </source>
</evidence>
<accession>A0A4R6ZSC1</accession>
<organism evidence="2 3">
    <name type="scientific">Listeria rocourtiae</name>
    <dbReference type="NCBI Taxonomy" id="647910"/>
    <lineage>
        <taxon>Bacteria</taxon>
        <taxon>Bacillati</taxon>
        <taxon>Bacillota</taxon>
        <taxon>Bacilli</taxon>
        <taxon>Bacillales</taxon>
        <taxon>Listeriaceae</taxon>
        <taxon>Listeria</taxon>
    </lineage>
</organism>
<dbReference type="STRING" id="1265846.PROCOU_05016"/>
<keyword evidence="3" id="KW-1185">Reference proteome</keyword>
<feature type="domain" description="Knr4/Smi1-like" evidence="1">
    <location>
        <begin position="10"/>
        <end position="133"/>
    </location>
</feature>